<dbReference type="Proteomes" id="UP000092605">
    <property type="component" value="Unassembled WGS sequence"/>
</dbReference>
<sequence>MTYEQAYKKLEQILDKLEEGTTTLDESLSLYEEGIKLYRYCNNLLDSAQMKITKIIQDGDEFKEVDFTFEEE</sequence>
<dbReference type="STRING" id="1121328.JWYL7_0718"/>
<keyword evidence="4 6" id="KW-0378">Hydrolase</keyword>
<dbReference type="EMBL" id="LSFY01000001">
    <property type="protein sequence ID" value="KXZ39643.1"/>
    <property type="molecule type" value="Genomic_DNA"/>
</dbReference>
<keyword evidence="2 6" id="KW-0963">Cytoplasm</keyword>
<comment type="subunit">
    <text evidence="6">Heterooligomer composed of large and small subunits.</text>
</comment>
<evidence type="ECO:0000313" key="8">
    <source>
        <dbReference type="EMBL" id="SHK66199.1"/>
    </source>
</evidence>
<evidence type="ECO:0000256" key="3">
    <source>
        <dbReference type="ARBA" id="ARBA00022722"/>
    </source>
</evidence>
<organism evidence="7 9">
    <name type="scientific">Alkalithermobacter thermoalcaliphilus JW-YL-7 = DSM 7308</name>
    <dbReference type="NCBI Taxonomy" id="1121328"/>
    <lineage>
        <taxon>Bacteria</taxon>
        <taxon>Bacillati</taxon>
        <taxon>Bacillota</taxon>
        <taxon>Clostridia</taxon>
        <taxon>Peptostreptococcales</taxon>
        <taxon>Tepidibacteraceae</taxon>
        <taxon>Alkalithermobacter</taxon>
    </lineage>
</organism>
<evidence type="ECO:0000256" key="6">
    <source>
        <dbReference type="HAMAP-Rule" id="MF_00337"/>
    </source>
</evidence>
<dbReference type="InterPro" id="IPR037004">
    <property type="entry name" value="Exonuc_VII_ssu_sf"/>
</dbReference>
<dbReference type="PANTHER" id="PTHR34137:SF1">
    <property type="entry name" value="EXODEOXYRIBONUCLEASE 7 SMALL SUBUNIT"/>
    <property type="match status" value="1"/>
</dbReference>
<dbReference type="AlphaFoldDB" id="A0A150FPV8"/>
<comment type="catalytic activity">
    <reaction evidence="6">
        <text>Exonucleolytic cleavage in either 5'- to 3'- or 3'- to 5'-direction to yield nucleoside 5'-phosphates.</text>
        <dbReference type="EC" id="3.1.11.6"/>
    </reaction>
</comment>
<evidence type="ECO:0000313" key="7">
    <source>
        <dbReference type="EMBL" id="KXZ39643.1"/>
    </source>
</evidence>
<proteinExistence type="inferred from homology"/>
<comment type="similarity">
    <text evidence="1 6">Belongs to the XseB family.</text>
</comment>
<protein>
    <recommendedName>
        <fullName evidence="6">Exodeoxyribonuclease 7 small subunit</fullName>
        <ecNumber evidence="6">3.1.11.6</ecNumber>
    </recommendedName>
    <alternativeName>
        <fullName evidence="6">Exodeoxyribonuclease VII small subunit</fullName>
        <shortName evidence="6">Exonuclease VII small subunit</shortName>
    </alternativeName>
</protein>
<comment type="caution">
    <text evidence="7">The sequence shown here is derived from an EMBL/GenBank/DDBJ whole genome shotgun (WGS) entry which is preliminary data.</text>
</comment>
<gene>
    <name evidence="6" type="primary">xseB</name>
    <name evidence="7" type="ORF">JWYL7_0718</name>
    <name evidence="8" type="ORF">SAMN05661008_00680</name>
</gene>
<keyword evidence="5 6" id="KW-0269">Exonuclease</keyword>
<dbReference type="HAMAP" id="MF_00337">
    <property type="entry name" value="Exonuc_7_S"/>
    <property type="match status" value="1"/>
</dbReference>
<accession>A0A150FPV8</accession>
<dbReference type="PATRIC" id="fig|1121328.3.peg.723"/>
<evidence type="ECO:0000313" key="9">
    <source>
        <dbReference type="Proteomes" id="UP000092605"/>
    </source>
</evidence>
<dbReference type="GO" id="GO:0006308">
    <property type="term" value="P:DNA catabolic process"/>
    <property type="evidence" value="ECO:0007669"/>
    <property type="project" value="UniProtKB-UniRule"/>
</dbReference>
<evidence type="ECO:0000256" key="5">
    <source>
        <dbReference type="ARBA" id="ARBA00022839"/>
    </source>
</evidence>
<dbReference type="PIRSF" id="PIRSF006488">
    <property type="entry name" value="Exonuc_VII_S"/>
    <property type="match status" value="1"/>
</dbReference>
<reference evidence="7 9" key="1">
    <citation type="submission" date="2016-02" db="EMBL/GenBank/DDBJ databases">
        <title>Draft genome sequence for Clostridium paradoxum JW-YL-7.</title>
        <authorList>
            <person name="Utturkar S.M."/>
            <person name="Lancaster A."/>
            <person name="Poole F.L."/>
            <person name="Adams M.W."/>
            <person name="Brown S.D."/>
        </authorList>
    </citation>
    <scope>NUCLEOTIDE SEQUENCE [LARGE SCALE GENOMIC DNA]</scope>
    <source>
        <strain evidence="7 9">JW-YL-7</strain>
    </source>
</reference>
<dbReference type="GO" id="GO:0009318">
    <property type="term" value="C:exodeoxyribonuclease VII complex"/>
    <property type="evidence" value="ECO:0007669"/>
    <property type="project" value="UniProtKB-UniRule"/>
</dbReference>
<dbReference type="RefSeq" id="WP_066069174.1">
    <property type="nucleotide sequence ID" value="NZ_FRBG01000003.1"/>
</dbReference>
<reference evidence="8 10" key="2">
    <citation type="submission" date="2016-11" db="EMBL/GenBank/DDBJ databases">
        <authorList>
            <person name="Varghese N."/>
            <person name="Submissions S."/>
        </authorList>
    </citation>
    <scope>NUCLEOTIDE SEQUENCE [LARGE SCALE GENOMIC DNA]</scope>
    <source>
        <strain evidence="8 10">DSM 7308</strain>
    </source>
</reference>
<comment type="subcellular location">
    <subcellularLocation>
        <location evidence="6">Cytoplasm</location>
    </subcellularLocation>
</comment>
<dbReference type="Pfam" id="PF02609">
    <property type="entry name" value="Exonuc_VII_S"/>
    <property type="match status" value="1"/>
</dbReference>
<evidence type="ECO:0000256" key="4">
    <source>
        <dbReference type="ARBA" id="ARBA00022801"/>
    </source>
</evidence>
<dbReference type="Gene3D" id="1.10.287.1040">
    <property type="entry name" value="Exonuclease VII, small subunit"/>
    <property type="match status" value="1"/>
</dbReference>
<dbReference type="OrthoDB" id="1697399at2"/>
<dbReference type="EMBL" id="FRBG01000003">
    <property type="protein sequence ID" value="SHK66199.1"/>
    <property type="molecule type" value="Genomic_DNA"/>
</dbReference>
<dbReference type="GO" id="GO:0008855">
    <property type="term" value="F:exodeoxyribonuclease VII activity"/>
    <property type="evidence" value="ECO:0007669"/>
    <property type="project" value="UniProtKB-UniRule"/>
</dbReference>
<keyword evidence="10" id="KW-1185">Reference proteome</keyword>
<dbReference type="EC" id="3.1.11.6" evidence="6"/>
<dbReference type="GO" id="GO:0005829">
    <property type="term" value="C:cytosol"/>
    <property type="evidence" value="ECO:0007669"/>
    <property type="project" value="TreeGrafter"/>
</dbReference>
<comment type="function">
    <text evidence="6">Bidirectionally degrades single-stranded DNA into large acid-insoluble oligonucleotides, which are then degraded further into small acid-soluble oligonucleotides.</text>
</comment>
<evidence type="ECO:0000313" key="10">
    <source>
        <dbReference type="Proteomes" id="UP000323392"/>
    </source>
</evidence>
<evidence type="ECO:0000256" key="2">
    <source>
        <dbReference type="ARBA" id="ARBA00022490"/>
    </source>
</evidence>
<dbReference type="SUPFAM" id="SSF116842">
    <property type="entry name" value="XseB-like"/>
    <property type="match status" value="1"/>
</dbReference>
<dbReference type="InterPro" id="IPR003761">
    <property type="entry name" value="Exonuc_VII_S"/>
</dbReference>
<evidence type="ECO:0000256" key="1">
    <source>
        <dbReference type="ARBA" id="ARBA00009998"/>
    </source>
</evidence>
<dbReference type="Proteomes" id="UP000323392">
    <property type="component" value="Unassembled WGS sequence"/>
</dbReference>
<keyword evidence="3 6" id="KW-0540">Nuclease</keyword>
<dbReference type="PANTHER" id="PTHR34137">
    <property type="entry name" value="EXODEOXYRIBONUCLEASE 7 SMALL SUBUNIT"/>
    <property type="match status" value="1"/>
</dbReference>
<name>A0A150FPV8_CLOPD</name>
<dbReference type="NCBIfam" id="TIGR01280">
    <property type="entry name" value="xseB"/>
    <property type="match status" value="1"/>
</dbReference>